<name>A0ACB7ZVS3_9AGAM</name>
<accession>A0ACB7ZVS3</accession>
<dbReference type="EMBL" id="MU268292">
    <property type="protein sequence ID" value="KAH7905026.1"/>
    <property type="molecule type" value="Genomic_DNA"/>
</dbReference>
<reference evidence="1" key="1">
    <citation type="journal article" date="2021" name="New Phytol.">
        <title>Evolutionary innovations through gain and loss of genes in the ectomycorrhizal Boletales.</title>
        <authorList>
            <person name="Wu G."/>
            <person name="Miyauchi S."/>
            <person name="Morin E."/>
            <person name="Kuo A."/>
            <person name="Drula E."/>
            <person name="Varga T."/>
            <person name="Kohler A."/>
            <person name="Feng B."/>
            <person name="Cao Y."/>
            <person name="Lipzen A."/>
            <person name="Daum C."/>
            <person name="Hundley H."/>
            <person name="Pangilinan J."/>
            <person name="Johnson J."/>
            <person name="Barry K."/>
            <person name="LaButti K."/>
            <person name="Ng V."/>
            <person name="Ahrendt S."/>
            <person name="Min B."/>
            <person name="Choi I.G."/>
            <person name="Park H."/>
            <person name="Plett J.M."/>
            <person name="Magnuson J."/>
            <person name="Spatafora J.W."/>
            <person name="Nagy L.G."/>
            <person name="Henrissat B."/>
            <person name="Grigoriev I.V."/>
            <person name="Yang Z.L."/>
            <person name="Xu J."/>
            <person name="Martin F.M."/>
        </authorList>
    </citation>
    <scope>NUCLEOTIDE SEQUENCE</scope>
    <source>
        <strain evidence="1">ATCC 28755</strain>
    </source>
</reference>
<evidence type="ECO:0000313" key="2">
    <source>
        <dbReference type="Proteomes" id="UP000790377"/>
    </source>
</evidence>
<keyword evidence="2" id="KW-1185">Reference proteome</keyword>
<proteinExistence type="predicted"/>
<organism evidence="1 2">
    <name type="scientific">Hygrophoropsis aurantiaca</name>
    <dbReference type="NCBI Taxonomy" id="72124"/>
    <lineage>
        <taxon>Eukaryota</taxon>
        <taxon>Fungi</taxon>
        <taxon>Dikarya</taxon>
        <taxon>Basidiomycota</taxon>
        <taxon>Agaricomycotina</taxon>
        <taxon>Agaricomycetes</taxon>
        <taxon>Agaricomycetidae</taxon>
        <taxon>Boletales</taxon>
        <taxon>Coniophorineae</taxon>
        <taxon>Hygrophoropsidaceae</taxon>
        <taxon>Hygrophoropsis</taxon>
    </lineage>
</organism>
<gene>
    <name evidence="1" type="ORF">BJ138DRAFT_833937</name>
</gene>
<evidence type="ECO:0000313" key="1">
    <source>
        <dbReference type="EMBL" id="KAH7905026.1"/>
    </source>
</evidence>
<sequence length="356" mass="38827">MCPANRVEFPTQRSAPAELGSIDLSDGVGLGFSLGRNRPSKRESEQYAHLSTSRANFSFSPRWGHTQPTTINATTSPKLSISTPRKHTRTTPTSYTHPHPTSTPKAGKRSRTPTLRSPTRHRLGIGLNTSSYSSLDSQNHGRGRGHAPSRTQTQTQPRAQTQTQTQLPHHLYLSLPRPLGSRTNSHGDSRSVKTWARTAHLHEVKAGGRRDSVRSADSVRSDGRRNGSRSRSRSTTRRDGREGTADANEDVFEGSENRHPHPNYSLRRGEKTTETVGGDGVLGEFVSRGPLSPVDLPRRGGGYGDMTHRREAADGGKMDWGGDEGDMDGDGGNGDAWVDTDVEESEIDSNVAEVEP</sequence>
<protein>
    <submittedName>
        <fullName evidence="1">Uncharacterized protein</fullName>
    </submittedName>
</protein>
<comment type="caution">
    <text evidence="1">The sequence shown here is derived from an EMBL/GenBank/DDBJ whole genome shotgun (WGS) entry which is preliminary data.</text>
</comment>
<dbReference type="Proteomes" id="UP000790377">
    <property type="component" value="Unassembled WGS sequence"/>
</dbReference>